<dbReference type="GO" id="GO:0000976">
    <property type="term" value="F:transcription cis-regulatory region binding"/>
    <property type="evidence" value="ECO:0007669"/>
    <property type="project" value="TreeGrafter"/>
</dbReference>
<feature type="domain" description="OmpR/PhoB-type" evidence="11">
    <location>
        <begin position="135"/>
        <end position="234"/>
    </location>
</feature>
<evidence type="ECO:0000256" key="2">
    <source>
        <dbReference type="ARBA" id="ARBA00022490"/>
    </source>
</evidence>
<keyword evidence="2" id="KW-0963">Cytoplasm</keyword>
<evidence type="ECO:0000256" key="5">
    <source>
        <dbReference type="ARBA" id="ARBA00023015"/>
    </source>
</evidence>
<keyword evidence="4" id="KW-0902">Two-component regulatory system</keyword>
<dbReference type="SMART" id="SM00448">
    <property type="entry name" value="REC"/>
    <property type="match status" value="1"/>
</dbReference>
<sequence length="243" mass="27629">MEEIKKTILLVEDDLRLSRLVREYLEKQGYEILLEHHGALAGDRILGEDPDLVILDLMLPGKDGLSICRDVRANYQGPILILTAKEDDMDQVAGLELGADDYVKKPVEPRVLLARIRALFRRSSHVPMESKNSIEKKLQFGSLEINPASRSVKLAHKVIELSTTEFDLLCLLALKSGKVLDREFLYQSVKGIEYDGIDRSMDVAISRLRKKLKDNPEHPFRIKTVWGSGYLFVDDAWDYKPAP</sequence>
<dbReference type="Gene3D" id="6.10.250.690">
    <property type="match status" value="1"/>
</dbReference>
<dbReference type="GO" id="GO:0005829">
    <property type="term" value="C:cytosol"/>
    <property type="evidence" value="ECO:0007669"/>
    <property type="project" value="TreeGrafter"/>
</dbReference>
<dbReference type="Pfam" id="PF00486">
    <property type="entry name" value="Trans_reg_C"/>
    <property type="match status" value="1"/>
</dbReference>
<dbReference type="FunFam" id="1.10.10.10:FF:000099">
    <property type="entry name" value="Two-component system response regulator TorR"/>
    <property type="match status" value="1"/>
</dbReference>
<proteinExistence type="predicted"/>
<feature type="modified residue" description="4-aspartylphosphate" evidence="8">
    <location>
        <position position="56"/>
    </location>
</feature>
<evidence type="ECO:0000313" key="12">
    <source>
        <dbReference type="EMBL" id="SDT89747.1"/>
    </source>
</evidence>
<reference evidence="13" key="1">
    <citation type="submission" date="2016-10" db="EMBL/GenBank/DDBJ databases">
        <authorList>
            <person name="Varghese N."/>
            <person name="Submissions S."/>
        </authorList>
    </citation>
    <scope>NUCLEOTIDE SEQUENCE [LARGE SCALE GENOMIC DNA]</scope>
    <source>
        <strain evidence="13">DSM 3384</strain>
    </source>
</reference>
<keyword evidence="6 9" id="KW-0238">DNA-binding</keyword>
<dbReference type="CDD" id="cd00383">
    <property type="entry name" value="trans_reg_C"/>
    <property type="match status" value="1"/>
</dbReference>
<dbReference type="PANTHER" id="PTHR48111:SF47">
    <property type="entry name" value="TRANSCRIPTIONAL REGULATORY PROTEIN RSTA"/>
    <property type="match status" value="1"/>
</dbReference>
<name>A0A1H2E3S8_9BACT</name>
<dbReference type="SMART" id="SM00862">
    <property type="entry name" value="Trans_reg_C"/>
    <property type="match status" value="1"/>
</dbReference>
<dbReference type="SUPFAM" id="SSF52172">
    <property type="entry name" value="CheY-like"/>
    <property type="match status" value="1"/>
</dbReference>
<keyword evidence="5" id="KW-0805">Transcription regulation</keyword>
<evidence type="ECO:0000259" key="11">
    <source>
        <dbReference type="PROSITE" id="PS51755"/>
    </source>
</evidence>
<evidence type="ECO:0000256" key="7">
    <source>
        <dbReference type="ARBA" id="ARBA00023163"/>
    </source>
</evidence>
<gene>
    <name evidence="12" type="ORF">SAMN04487931_102474</name>
</gene>
<dbReference type="AlphaFoldDB" id="A0A1H2E3S8"/>
<dbReference type="PROSITE" id="PS50110">
    <property type="entry name" value="RESPONSE_REGULATORY"/>
    <property type="match status" value="1"/>
</dbReference>
<evidence type="ECO:0000256" key="9">
    <source>
        <dbReference type="PROSITE-ProRule" id="PRU01091"/>
    </source>
</evidence>
<feature type="DNA-binding region" description="OmpR/PhoB-type" evidence="9">
    <location>
        <begin position="135"/>
        <end position="234"/>
    </location>
</feature>
<feature type="domain" description="Response regulatory" evidence="10">
    <location>
        <begin position="7"/>
        <end position="120"/>
    </location>
</feature>
<dbReference type="Pfam" id="PF00072">
    <property type="entry name" value="Response_reg"/>
    <property type="match status" value="1"/>
</dbReference>
<dbReference type="GO" id="GO:0000156">
    <property type="term" value="F:phosphorelay response regulator activity"/>
    <property type="evidence" value="ECO:0007669"/>
    <property type="project" value="TreeGrafter"/>
</dbReference>
<keyword evidence="3 8" id="KW-0597">Phosphoprotein</keyword>
<evidence type="ECO:0000256" key="4">
    <source>
        <dbReference type="ARBA" id="ARBA00023012"/>
    </source>
</evidence>
<dbReference type="GO" id="GO:0032993">
    <property type="term" value="C:protein-DNA complex"/>
    <property type="evidence" value="ECO:0007669"/>
    <property type="project" value="TreeGrafter"/>
</dbReference>
<dbReference type="Proteomes" id="UP000199608">
    <property type="component" value="Unassembled WGS sequence"/>
</dbReference>
<evidence type="ECO:0000256" key="1">
    <source>
        <dbReference type="ARBA" id="ARBA00004496"/>
    </source>
</evidence>
<dbReference type="Gene3D" id="3.40.50.2300">
    <property type="match status" value="1"/>
</dbReference>
<keyword evidence="7" id="KW-0804">Transcription</keyword>
<dbReference type="Gene3D" id="1.10.10.10">
    <property type="entry name" value="Winged helix-like DNA-binding domain superfamily/Winged helix DNA-binding domain"/>
    <property type="match status" value="1"/>
</dbReference>
<keyword evidence="13" id="KW-1185">Reference proteome</keyword>
<evidence type="ECO:0000259" key="10">
    <source>
        <dbReference type="PROSITE" id="PS50110"/>
    </source>
</evidence>
<dbReference type="PROSITE" id="PS51755">
    <property type="entry name" value="OMPR_PHOB"/>
    <property type="match status" value="1"/>
</dbReference>
<dbReference type="InterPro" id="IPR001867">
    <property type="entry name" value="OmpR/PhoB-type_DNA-bd"/>
</dbReference>
<dbReference type="InterPro" id="IPR039420">
    <property type="entry name" value="WalR-like"/>
</dbReference>
<comment type="subcellular location">
    <subcellularLocation>
        <location evidence="1">Cytoplasm</location>
    </subcellularLocation>
</comment>
<organism evidence="12 13">
    <name type="scientific">Desulfobacula phenolica</name>
    <dbReference type="NCBI Taxonomy" id="90732"/>
    <lineage>
        <taxon>Bacteria</taxon>
        <taxon>Pseudomonadati</taxon>
        <taxon>Thermodesulfobacteriota</taxon>
        <taxon>Desulfobacteria</taxon>
        <taxon>Desulfobacterales</taxon>
        <taxon>Desulfobacteraceae</taxon>
        <taxon>Desulfobacula</taxon>
    </lineage>
</organism>
<dbReference type="InterPro" id="IPR016032">
    <property type="entry name" value="Sig_transdc_resp-reg_C-effctor"/>
</dbReference>
<protein>
    <submittedName>
        <fullName evidence="12">Two-component system, OmpR family, response regulator RstA</fullName>
    </submittedName>
</protein>
<evidence type="ECO:0000256" key="3">
    <source>
        <dbReference type="ARBA" id="ARBA00022553"/>
    </source>
</evidence>
<evidence type="ECO:0000256" key="6">
    <source>
        <dbReference type="ARBA" id="ARBA00023125"/>
    </source>
</evidence>
<accession>A0A1H2E3S8</accession>
<dbReference type="GO" id="GO:0006355">
    <property type="term" value="P:regulation of DNA-templated transcription"/>
    <property type="evidence" value="ECO:0007669"/>
    <property type="project" value="InterPro"/>
</dbReference>
<dbReference type="PANTHER" id="PTHR48111">
    <property type="entry name" value="REGULATOR OF RPOS"/>
    <property type="match status" value="1"/>
</dbReference>
<dbReference type="EMBL" id="FNLL01000002">
    <property type="protein sequence ID" value="SDT89747.1"/>
    <property type="molecule type" value="Genomic_DNA"/>
</dbReference>
<evidence type="ECO:0000256" key="8">
    <source>
        <dbReference type="PROSITE-ProRule" id="PRU00169"/>
    </source>
</evidence>
<dbReference type="SUPFAM" id="SSF46894">
    <property type="entry name" value="C-terminal effector domain of the bipartite response regulators"/>
    <property type="match status" value="1"/>
</dbReference>
<evidence type="ECO:0000313" key="13">
    <source>
        <dbReference type="Proteomes" id="UP000199608"/>
    </source>
</evidence>
<dbReference type="InterPro" id="IPR011006">
    <property type="entry name" value="CheY-like_superfamily"/>
</dbReference>
<dbReference type="InterPro" id="IPR001789">
    <property type="entry name" value="Sig_transdc_resp-reg_receiver"/>
</dbReference>
<dbReference type="InterPro" id="IPR036388">
    <property type="entry name" value="WH-like_DNA-bd_sf"/>
</dbReference>